<keyword evidence="4" id="KW-1185">Reference proteome</keyword>
<dbReference type="EMBL" id="BONN01000002">
    <property type="protein sequence ID" value="GIG31955.1"/>
    <property type="molecule type" value="Genomic_DNA"/>
</dbReference>
<dbReference type="NCBIfam" id="TIGR03083">
    <property type="entry name" value="maleylpyruvate isomerase family mycothiol-dependent enzyme"/>
    <property type="match status" value="1"/>
</dbReference>
<protein>
    <submittedName>
        <fullName evidence="3">TIGR03085 family protein</fullName>
    </submittedName>
</protein>
<reference evidence="3 4" key="1">
    <citation type="submission" date="2021-01" db="EMBL/GenBank/DDBJ databases">
        <title>Whole genome shotgun sequence of Cellulomonas oligotrophica NBRC 109435.</title>
        <authorList>
            <person name="Komaki H."/>
            <person name="Tamura T."/>
        </authorList>
    </citation>
    <scope>NUCLEOTIDE SEQUENCE [LARGE SCALE GENOMIC DNA]</scope>
    <source>
        <strain evidence="3 4">NBRC 109435</strain>
    </source>
</reference>
<dbReference type="NCBIfam" id="TIGR03085">
    <property type="entry name" value="TIGR03085 family metal-binding protein"/>
    <property type="match status" value="1"/>
</dbReference>
<dbReference type="Pfam" id="PF11716">
    <property type="entry name" value="MDMPI_N"/>
    <property type="match status" value="1"/>
</dbReference>
<accession>A0ABQ4D8A4</accession>
<feature type="domain" description="Mycothiol-dependent maleylpyruvate isomerase metal-binding" evidence="2">
    <location>
        <begin position="41"/>
        <end position="119"/>
    </location>
</feature>
<dbReference type="InterPro" id="IPR034660">
    <property type="entry name" value="DinB/YfiT-like"/>
</dbReference>
<evidence type="ECO:0000313" key="4">
    <source>
        <dbReference type="Proteomes" id="UP000618382"/>
    </source>
</evidence>
<dbReference type="SUPFAM" id="SSF109854">
    <property type="entry name" value="DinB/YfiT-like putative metalloenzymes"/>
    <property type="match status" value="1"/>
</dbReference>
<evidence type="ECO:0000313" key="3">
    <source>
        <dbReference type="EMBL" id="GIG31955.1"/>
    </source>
</evidence>
<dbReference type="InterPro" id="IPR017519">
    <property type="entry name" value="CHP03085"/>
</dbReference>
<dbReference type="InterPro" id="IPR024344">
    <property type="entry name" value="MDMPI_metal-binding"/>
</dbReference>
<proteinExistence type="predicted"/>
<sequence length="249" mass="25821">MGGAGGAVILSRGPSAAGSRTGDAGGRDVAASGPMTWHATERARLAEALTAAGPDAPTLCAGWRSRHLAAHLVVREQAPSLGAGVVVPVLTGRLDEAIDTLAADAQDADGYAALVERFATPPPRWSPVSWAGELINVTEYFVHGEDVRRGAGPVGARPVPDELRDRLWSQLVAVAPLRLARLGVGVVLVRPDGVRRRVRSPRAGHGAVVLRGEVGELVLAVSGRLQAAHVQVEGDEADVARVREALSGP</sequence>
<name>A0ABQ4D8A4_9CELL</name>
<comment type="caution">
    <text evidence="3">The sequence shown here is derived from an EMBL/GenBank/DDBJ whole genome shotgun (WGS) entry which is preliminary data.</text>
</comment>
<dbReference type="Proteomes" id="UP000618382">
    <property type="component" value="Unassembled WGS sequence"/>
</dbReference>
<evidence type="ECO:0000256" key="1">
    <source>
        <dbReference type="SAM" id="MobiDB-lite"/>
    </source>
</evidence>
<evidence type="ECO:0000259" key="2">
    <source>
        <dbReference type="Pfam" id="PF11716"/>
    </source>
</evidence>
<feature type="region of interest" description="Disordered" evidence="1">
    <location>
        <begin position="11"/>
        <end position="32"/>
    </location>
</feature>
<gene>
    <name evidence="3" type="ORF">Col01nite_11140</name>
</gene>
<dbReference type="InterPro" id="IPR017517">
    <property type="entry name" value="Maleyloyr_isom"/>
</dbReference>
<organism evidence="3 4">
    <name type="scientific">Cellulomonas oligotrophica</name>
    <dbReference type="NCBI Taxonomy" id="931536"/>
    <lineage>
        <taxon>Bacteria</taxon>
        <taxon>Bacillati</taxon>
        <taxon>Actinomycetota</taxon>
        <taxon>Actinomycetes</taxon>
        <taxon>Micrococcales</taxon>
        <taxon>Cellulomonadaceae</taxon>
        <taxon>Cellulomonas</taxon>
    </lineage>
</organism>